<dbReference type="Gene3D" id="2.30.30.40">
    <property type="entry name" value="SH3 Domains"/>
    <property type="match status" value="1"/>
</dbReference>
<dbReference type="Pfam" id="PF08239">
    <property type="entry name" value="SH3_3"/>
    <property type="match status" value="1"/>
</dbReference>
<dbReference type="RefSeq" id="WP_127906531.1">
    <property type="nucleotide sequence ID" value="NZ_RQXX01000003.1"/>
</dbReference>
<dbReference type="OrthoDB" id="5489750at2"/>
<evidence type="ECO:0000256" key="1">
    <source>
        <dbReference type="SAM" id="SignalP"/>
    </source>
</evidence>
<accession>A0A438AGN1</accession>
<dbReference type="EMBL" id="RQXX01000003">
    <property type="protein sequence ID" value="RVV97866.1"/>
    <property type="molecule type" value="Genomic_DNA"/>
</dbReference>
<organism evidence="3 4">
    <name type="scientific">Mesobaculum littorinae</name>
    <dbReference type="NCBI Taxonomy" id="2486419"/>
    <lineage>
        <taxon>Bacteria</taxon>
        <taxon>Pseudomonadati</taxon>
        <taxon>Pseudomonadota</taxon>
        <taxon>Alphaproteobacteria</taxon>
        <taxon>Rhodobacterales</taxon>
        <taxon>Roseobacteraceae</taxon>
        <taxon>Mesobaculum</taxon>
    </lineage>
</organism>
<keyword evidence="4" id="KW-1185">Reference proteome</keyword>
<dbReference type="AlphaFoldDB" id="A0A438AGN1"/>
<gene>
    <name evidence="3" type="ORF">EKE94_10315</name>
</gene>
<feature type="domain" description="SH3b" evidence="2">
    <location>
        <begin position="38"/>
        <end position="92"/>
    </location>
</feature>
<reference evidence="3 4" key="1">
    <citation type="submission" date="2018-11" db="EMBL/GenBank/DDBJ databases">
        <title>Mesobaculum littorinae gen. nov., sp. nov., isolated from Littorina scabra that represents a novel genus of the order Rhodobacteraceae.</title>
        <authorList>
            <person name="Li F."/>
        </authorList>
    </citation>
    <scope>NUCLEOTIDE SEQUENCE [LARGE SCALE GENOMIC DNA]</scope>
    <source>
        <strain evidence="3 4">M0103</strain>
    </source>
</reference>
<feature type="signal peptide" evidence="1">
    <location>
        <begin position="1"/>
        <end position="20"/>
    </location>
</feature>
<protein>
    <submittedName>
        <fullName evidence="3">Peptide-binding protein</fullName>
    </submittedName>
</protein>
<name>A0A438AGN1_9RHOB</name>
<evidence type="ECO:0000259" key="2">
    <source>
        <dbReference type="Pfam" id="PF08239"/>
    </source>
</evidence>
<sequence>MRALALILATLLALPGAAEAQDPDWPALYDVQGVADDDTLAIREVPDAGARILGELPADATGVEVTAPDHTGDWGRVNHGEGTGWVALAYLSRRPGQDAIPRVLHCAGTEPFWSLDLTPKATTFSPVDGTAMAAGRARAQMAEGRADRFSFRAWRQGDGLTGVVARSACSDGMSGRAYGLTLDLLVLRAQGATHYAGCCSLAD</sequence>
<evidence type="ECO:0000313" key="3">
    <source>
        <dbReference type="EMBL" id="RVV97866.1"/>
    </source>
</evidence>
<feature type="chain" id="PRO_5019197704" evidence="1">
    <location>
        <begin position="21"/>
        <end position="203"/>
    </location>
</feature>
<proteinExistence type="predicted"/>
<keyword evidence="1" id="KW-0732">Signal</keyword>
<dbReference type="InterPro" id="IPR003646">
    <property type="entry name" value="SH3-like_bac-type"/>
</dbReference>
<dbReference type="Proteomes" id="UP000285908">
    <property type="component" value="Unassembled WGS sequence"/>
</dbReference>
<evidence type="ECO:0000313" key="4">
    <source>
        <dbReference type="Proteomes" id="UP000285908"/>
    </source>
</evidence>
<comment type="caution">
    <text evidence="3">The sequence shown here is derived from an EMBL/GenBank/DDBJ whole genome shotgun (WGS) entry which is preliminary data.</text>
</comment>